<name>A0A0B1ZT92_9SPHN</name>
<protein>
    <submittedName>
        <fullName evidence="2">Xylose isomerase</fullName>
    </submittedName>
</protein>
<dbReference type="OrthoDB" id="9072761at2"/>
<dbReference type="PROSITE" id="PS00129">
    <property type="entry name" value="GLYCOSYL_HYDROL_F31_1"/>
    <property type="match status" value="1"/>
</dbReference>
<sequence length="264" mass="27843">MAKNLVSLASGVVPEFSALETITAASEAGFDAVGIWVDMAEWSPATTTTVKQRLSATGLPVLDVEVVWIKAGPLDPDHLRIIDVGAEIGAANVLVVSSDPDQGATQAKFAALCEHGQQAGLRVSLEFGMFTEVRTISEALAIATAVANPAAGILVDPIHLDRSCGTPAQVATVPRHLLSYAQLCDAGMRTFDPADFDAVIRDAVDERLLLGEGVLPVADIVAALPPLIPFSIELRSKALRDAYPEAVERAKVVAQASRRFLAKL</sequence>
<dbReference type="GO" id="GO:0016853">
    <property type="term" value="F:isomerase activity"/>
    <property type="evidence" value="ECO:0007669"/>
    <property type="project" value="UniProtKB-KW"/>
</dbReference>
<dbReference type="InterPro" id="IPR013022">
    <property type="entry name" value="Xyl_isomerase-like_TIM-brl"/>
</dbReference>
<dbReference type="PANTHER" id="PTHR12110:SF48">
    <property type="entry name" value="BLL3656 PROTEIN"/>
    <property type="match status" value="1"/>
</dbReference>
<dbReference type="SUPFAM" id="SSF51658">
    <property type="entry name" value="Xylose isomerase-like"/>
    <property type="match status" value="1"/>
</dbReference>
<dbReference type="InterPro" id="IPR036237">
    <property type="entry name" value="Xyl_isomerase-like_sf"/>
</dbReference>
<comment type="caution">
    <text evidence="2">The sequence shown here is derived from an EMBL/GenBank/DDBJ whole genome shotgun (WGS) entry which is preliminary data.</text>
</comment>
<reference evidence="2 3" key="1">
    <citation type="submission" date="2014-10" db="EMBL/GenBank/DDBJ databases">
        <title>Genome sequence of Novosphingobium malaysiense MUSC 273(T).</title>
        <authorList>
            <person name="Lee L.-H."/>
        </authorList>
    </citation>
    <scope>NUCLEOTIDE SEQUENCE [LARGE SCALE GENOMIC DNA]</scope>
    <source>
        <strain evidence="2 3">MUSC 273</strain>
    </source>
</reference>
<evidence type="ECO:0000313" key="2">
    <source>
        <dbReference type="EMBL" id="KHK92664.1"/>
    </source>
</evidence>
<dbReference type="PANTHER" id="PTHR12110">
    <property type="entry name" value="HYDROXYPYRUVATE ISOMERASE"/>
    <property type="match status" value="1"/>
</dbReference>
<evidence type="ECO:0000313" key="3">
    <source>
        <dbReference type="Proteomes" id="UP000031057"/>
    </source>
</evidence>
<accession>A0A0B1ZT92</accession>
<dbReference type="Pfam" id="PF01261">
    <property type="entry name" value="AP_endonuc_2"/>
    <property type="match status" value="1"/>
</dbReference>
<dbReference type="RefSeq" id="WP_039281393.1">
    <property type="nucleotide sequence ID" value="NZ_JTDI01000002.1"/>
</dbReference>
<dbReference type="EMBL" id="JTDI01000002">
    <property type="protein sequence ID" value="KHK92664.1"/>
    <property type="molecule type" value="Genomic_DNA"/>
</dbReference>
<proteinExistence type="predicted"/>
<keyword evidence="3" id="KW-1185">Reference proteome</keyword>
<dbReference type="InterPro" id="IPR050312">
    <property type="entry name" value="IolE/XylAMocC-like"/>
</dbReference>
<organism evidence="2 3">
    <name type="scientific">Novosphingobium malaysiense</name>
    <dbReference type="NCBI Taxonomy" id="1348853"/>
    <lineage>
        <taxon>Bacteria</taxon>
        <taxon>Pseudomonadati</taxon>
        <taxon>Pseudomonadota</taxon>
        <taxon>Alphaproteobacteria</taxon>
        <taxon>Sphingomonadales</taxon>
        <taxon>Sphingomonadaceae</taxon>
        <taxon>Novosphingobium</taxon>
    </lineage>
</organism>
<dbReference type="InterPro" id="IPR030458">
    <property type="entry name" value="Glyco_hydro_31_AS"/>
</dbReference>
<evidence type="ECO:0000259" key="1">
    <source>
        <dbReference type="Pfam" id="PF01261"/>
    </source>
</evidence>
<dbReference type="AlphaFoldDB" id="A0A0B1ZT92"/>
<gene>
    <name evidence="2" type="ORF">LK12_07895</name>
</gene>
<keyword evidence="2" id="KW-0413">Isomerase</keyword>
<dbReference type="STRING" id="1348853.LK12_07895"/>
<dbReference type="Gene3D" id="3.20.20.150">
    <property type="entry name" value="Divalent-metal-dependent TIM barrel enzymes"/>
    <property type="match status" value="1"/>
</dbReference>
<feature type="domain" description="Xylose isomerase-like TIM barrel" evidence="1">
    <location>
        <begin position="23"/>
        <end position="235"/>
    </location>
</feature>
<dbReference type="Proteomes" id="UP000031057">
    <property type="component" value="Unassembled WGS sequence"/>
</dbReference>